<accession>A0ABV5FA98</accession>
<sequence length="150" mass="16677">MMTPLKINAFNMLKLPSAYFCGVRVTSINQKMCVVQVKHRWINQNPFKSMFWAVQGMAAELATGALVMSKIQESGARISMLVTSNKSTFTKKATGKITFICDEGMQIDAALKTAIATGEGERFWLKSVGTNEDGVEVSTFYFEWSLKVKS</sequence>
<dbReference type="SUPFAM" id="SSF54637">
    <property type="entry name" value="Thioesterase/thiol ester dehydrase-isomerase"/>
    <property type="match status" value="1"/>
</dbReference>
<protein>
    <submittedName>
        <fullName evidence="1">DUF4442 domain-containing protein</fullName>
    </submittedName>
</protein>
<dbReference type="Gene3D" id="3.10.129.10">
    <property type="entry name" value="Hotdog Thioesterase"/>
    <property type="match status" value="1"/>
</dbReference>
<reference evidence="1 2" key="1">
    <citation type="submission" date="2024-09" db="EMBL/GenBank/DDBJ databases">
        <authorList>
            <person name="Sun Q."/>
            <person name="Mori K."/>
        </authorList>
    </citation>
    <scope>NUCLEOTIDE SEQUENCE [LARGE SCALE GENOMIC DNA]</scope>
    <source>
        <strain evidence="1 2">CECT 8622</strain>
    </source>
</reference>
<proteinExistence type="predicted"/>
<name>A0ABV5FA98_9FLAO</name>
<dbReference type="Pfam" id="PF14539">
    <property type="entry name" value="DUF4442"/>
    <property type="match status" value="1"/>
</dbReference>
<organism evidence="1 2">
    <name type="scientific">Mariniflexile ostreae</name>
    <dbReference type="NCBI Taxonomy" id="1520892"/>
    <lineage>
        <taxon>Bacteria</taxon>
        <taxon>Pseudomonadati</taxon>
        <taxon>Bacteroidota</taxon>
        <taxon>Flavobacteriia</taxon>
        <taxon>Flavobacteriales</taxon>
        <taxon>Flavobacteriaceae</taxon>
        <taxon>Mariniflexile</taxon>
    </lineage>
</organism>
<keyword evidence="2" id="KW-1185">Reference proteome</keyword>
<dbReference type="InterPro" id="IPR029069">
    <property type="entry name" value="HotDog_dom_sf"/>
</dbReference>
<evidence type="ECO:0000313" key="1">
    <source>
        <dbReference type="EMBL" id="MFB9056368.1"/>
    </source>
</evidence>
<dbReference type="InterPro" id="IPR027961">
    <property type="entry name" value="DUF4442"/>
</dbReference>
<evidence type="ECO:0000313" key="2">
    <source>
        <dbReference type="Proteomes" id="UP001589585"/>
    </source>
</evidence>
<gene>
    <name evidence="1" type="ORF">ACFFU9_06375</name>
</gene>
<dbReference type="Proteomes" id="UP001589585">
    <property type="component" value="Unassembled WGS sequence"/>
</dbReference>
<comment type="caution">
    <text evidence="1">The sequence shown here is derived from an EMBL/GenBank/DDBJ whole genome shotgun (WGS) entry which is preliminary data.</text>
</comment>
<dbReference type="EMBL" id="JBHMFC010000020">
    <property type="protein sequence ID" value="MFB9056368.1"/>
    <property type="molecule type" value="Genomic_DNA"/>
</dbReference>
<dbReference type="RefSeq" id="WP_379860566.1">
    <property type="nucleotide sequence ID" value="NZ_JBHMFC010000020.1"/>
</dbReference>